<protein>
    <recommendedName>
        <fullName evidence="3">Zinc/iron-chelating domain-containing protein</fullName>
    </recommendedName>
</protein>
<dbReference type="EMBL" id="MFAQ01000001">
    <property type="protein sequence ID" value="OGD84180.1"/>
    <property type="molecule type" value="Genomic_DNA"/>
</dbReference>
<evidence type="ECO:0008006" key="3">
    <source>
        <dbReference type="Google" id="ProtNLM"/>
    </source>
</evidence>
<comment type="caution">
    <text evidence="1">The sequence shown here is derived from an EMBL/GenBank/DDBJ whole genome shotgun (WGS) entry which is preliminary data.</text>
</comment>
<dbReference type="AlphaFoldDB" id="A0A1F5FX43"/>
<dbReference type="PANTHER" id="PTHR36931:SF1">
    <property type="entry name" value="UPF0153 PROTEIN YEIW"/>
    <property type="match status" value="1"/>
</dbReference>
<proteinExistence type="predicted"/>
<reference evidence="1 2" key="1">
    <citation type="journal article" date="2016" name="Nat. Commun.">
        <title>Thousands of microbial genomes shed light on interconnected biogeochemical processes in an aquifer system.</title>
        <authorList>
            <person name="Anantharaman K."/>
            <person name="Brown C.T."/>
            <person name="Hug L.A."/>
            <person name="Sharon I."/>
            <person name="Castelle C.J."/>
            <person name="Probst A.J."/>
            <person name="Thomas B.C."/>
            <person name="Singh A."/>
            <person name="Wilkins M.J."/>
            <person name="Karaoz U."/>
            <person name="Brodie E.L."/>
            <person name="Williams K.H."/>
            <person name="Hubbard S.S."/>
            <person name="Banfield J.F."/>
        </authorList>
    </citation>
    <scope>NUCLEOTIDE SEQUENCE [LARGE SCALE GENOMIC DNA]</scope>
</reference>
<dbReference type="Proteomes" id="UP000179237">
    <property type="component" value="Unassembled WGS sequence"/>
</dbReference>
<evidence type="ECO:0000313" key="2">
    <source>
        <dbReference type="Proteomes" id="UP000179237"/>
    </source>
</evidence>
<dbReference type="InterPro" id="IPR052572">
    <property type="entry name" value="UPF0153_domain"/>
</dbReference>
<gene>
    <name evidence="1" type="ORF">A2572_03465</name>
</gene>
<accession>A0A1F5FX43</accession>
<name>A0A1F5FX43_9BACT</name>
<organism evidence="1 2">
    <name type="scientific">Candidatus Collierbacteria bacterium RIFOXYD1_FULL_40_9</name>
    <dbReference type="NCBI Taxonomy" id="1817731"/>
    <lineage>
        <taxon>Bacteria</taxon>
        <taxon>Candidatus Collieribacteriota</taxon>
    </lineage>
</organism>
<dbReference type="PANTHER" id="PTHR36931">
    <property type="entry name" value="UPF0153 PROTEIN YEIW"/>
    <property type="match status" value="1"/>
</dbReference>
<sequence length="148" mass="16531">MQNTCNGCTLCCKLLAIPELKKPLNTSCQFCAVGVGCNIYPNRPLSCRKFNCLYITGNLDKKLKPKDCHVVFEKLPNCAIYLALIDPDFPNAINEEVVKNQITQLLQNKFSVITSSGPNSTKNLMLAEGVTQEEVWTKVNQAYKLMNL</sequence>
<evidence type="ECO:0000313" key="1">
    <source>
        <dbReference type="EMBL" id="OGD84180.1"/>
    </source>
</evidence>